<keyword evidence="4 8" id="KW-0689">Ribosomal protein</keyword>
<evidence type="ECO:0000256" key="8">
    <source>
        <dbReference type="RuleBase" id="RU003934"/>
    </source>
</evidence>
<dbReference type="InterPro" id="IPR013025">
    <property type="entry name" value="Ribosomal_uL23-like"/>
</dbReference>
<keyword evidence="3" id="KW-0694">RNA-binding</keyword>
<evidence type="ECO:0000256" key="4">
    <source>
        <dbReference type="ARBA" id="ARBA00022980"/>
    </source>
</evidence>
<name>A0A342RZH7_9FLOR</name>
<dbReference type="PANTHER" id="PTHR11620">
    <property type="entry name" value="60S RIBOSOMAL PROTEIN L23A"/>
    <property type="match status" value="1"/>
</dbReference>
<comment type="similarity">
    <text evidence="1 8">Belongs to the universal ribosomal protein uL23 family.</text>
</comment>
<dbReference type="GO" id="GO:0019843">
    <property type="term" value="F:rRNA binding"/>
    <property type="evidence" value="ECO:0007669"/>
    <property type="project" value="UniProtKB-KW"/>
</dbReference>
<organism evidence="9">
    <name type="scientific">Mastocarpus papillatus</name>
    <dbReference type="NCBI Taxonomy" id="31436"/>
    <lineage>
        <taxon>Eukaryota</taxon>
        <taxon>Rhodophyta</taxon>
        <taxon>Florideophyceae</taxon>
        <taxon>Rhodymeniophycidae</taxon>
        <taxon>Gigartinales</taxon>
        <taxon>Phyllophoraceae</taxon>
        <taxon>Mastocarpus</taxon>
    </lineage>
</organism>
<dbReference type="SUPFAM" id="SSF54189">
    <property type="entry name" value="Ribosomal proteins S24e, L23 and L15e"/>
    <property type="match status" value="1"/>
</dbReference>
<keyword evidence="9" id="KW-0934">Plastid</keyword>
<evidence type="ECO:0000256" key="7">
    <source>
        <dbReference type="ARBA" id="ARBA00035366"/>
    </source>
</evidence>
<gene>
    <name evidence="9" type="primary">rpl23</name>
</gene>
<dbReference type="GO" id="GO:1990904">
    <property type="term" value="C:ribonucleoprotein complex"/>
    <property type="evidence" value="ECO:0007669"/>
    <property type="project" value="UniProtKB-KW"/>
</dbReference>
<dbReference type="GeneID" id="29072097"/>
<evidence type="ECO:0000313" key="9">
    <source>
        <dbReference type="EMBL" id="AOL58123.1"/>
    </source>
</evidence>
<keyword evidence="2" id="KW-0699">rRNA-binding</keyword>
<dbReference type="PROSITE" id="PS00050">
    <property type="entry name" value="RIBOSOMAL_L23"/>
    <property type="match status" value="1"/>
</dbReference>
<dbReference type="GO" id="GO:0003735">
    <property type="term" value="F:structural constituent of ribosome"/>
    <property type="evidence" value="ECO:0007669"/>
    <property type="project" value="InterPro"/>
</dbReference>
<dbReference type="EMBL" id="KX525588">
    <property type="protein sequence ID" value="AOL58123.1"/>
    <property type="molecule type" value="Genomic_DNA"/>
</dbReference>
<accession>A0A342RZH7</accession>
<geneLocation type="plastid" evidence="9"/>
<dbReference type="InterPro" id="IPR012677">
    <property type="entry name" value="Nucleotide-bd_a/b_plait_sf"/>
</dbReference>
<proteinExistence type="inferred from homology"/>
<keyword evidence="5 8" id="KW-0687">Ribonucleoprotein</keyword>
<dbReference type="Pfam" id="PF00276">
    <property type="entry name" value="Ribosomal_L23"/>
    <property type="match status" value="1"/>
</dbReference>
<dbReference type="FunFam" id="3.30.70.330:FF:000001">
    <property type="entry name" value="50S ribosomal protein L23"/>
    <property type="match status" value="1"/>
</dbReference>
<dbReference type="NCBIfam" id="NF004363">
    <property type="entry name" value="PRK05738.2-4"/>
    <property type="match status" value="1"/>
</dbReference>
<dbReference type="GO" id="GO:0006412">
    <property type="term" value="P:translation"/>
    <property type="evidence" value="ECO:0007669"/>
    <property type="project" value="InterPro"/>
</dbReference>
<reference evidence="9" key="1">
    <citation type="journal article" date="2016" name="Mitochondrial DNA Part B Resour">
        <title>Organellar genome analysis of the heteromorphic red alga Mastocarpus papillatus (Phyllophoraceae, Rhodophyta).</title>
        <authorList>
            <person name="Hughey J.R."/>
            <person name="Mumford T.F."/>
            <person name="Navarrete-Fernandez T.M."/>
            <person name="Huber S.R."/>
            <person name="Freese J.M."/>
            <person name="Murray E.M.C."/>
            <person name="Sissini M.N."/>
            <person name="Gentilhomme A."/>
        </authorList>
    </citation>
    <scope>NUCLEOTIDE SEQUENCE</scope>
</reference>
<evidence type="ECO:0000256" key="1">
    <source>
        <dbReference type="ARBA" id="ARBA00006700"/>
    </source>
</evidence>
<dbReference type="AlphaFoldDB" id="A0A342RZH7"/>
<evidence type="ECO:0000256" key="6">
    <source>
        <dbReference type="ARBA" id="ARBA00035287"/>
    </source>
</evidence>
<dbReference type="RefSeq" id="YP_009295639.1">
    <property type="nucleotide sequence ID" value="NC_031167.1"/>
</dbReference>
<dbReference type="GO" id="GO:0005840">
    <property type="term" value="C:ribosome"/>
    <property type="evidence" value="ECO:0007669"/>
    <property type="project" value="UniProtKB-KW"/>
</dbReference>
<evidence type="ECO:0000256" key="3">
    <source>
        <dbReference type="ARBA" id="ARBA00022884"/>
    </source>
</evidence>
<dbReference type="InterPro" id="IPR001014">
    <property type="entry name" value="Ribosomal_uL23_CS"/>
</dbReference>
<evidence type="ECO:0000256" key="2">
    <source>
        <dbReference type="ARBA" id="ARBA00022730"/>
    </source>
</evidence>
<dbReference type="HAMAP" id="MF_01369_B">
    <property type="entry name" value="Ribosomal_uL23_B"/>
    <property type="match status" value="1"/>
</dbReference>
<sequence length="100" mass="11496">MPNTNKRKLLNIIKYPIITDKTTKLLEDNQYSFAVDSRANKLDIKKAIEYIFDVCVININTCNTPPNKKRVGKFTGKKANHKKAIVKLSPEYNINLFPDN</sequence>
<protein>
    <recommendedName>
        <fullName evidence="6">Large ribosomal subunit protein uL23c</fullName>
    </recommendedName>
    <alternativeName>
        <fullName evidence="7">50S ribosomal protein L23, chloroplastic</fullName>
    </alternativeName>
</protein>
<dbReference type="Gene3D" id="3.30.70.330">
    <property type="match status" value="1"/>
</dbReference>
<dbReference type="InterPro" id="IPR012678">
    <property type="entry name" value="Ribosomal_uL23/eL15/eS24_sf"/>
</dbReference>
<evidence type="ECO:0000256" key="5">
    <source>
        <dbReference type="ARBA" id="ARBA00023274"/>
    </source>
</evidence>